<dbReference type="Gene3D" id="3.30.40.10">
    <property type="entry name" value="Zinc/RING finger domain, C3HC4 (zinc finger)"/>
    <property type="match status" value="1"/>
</dbReference>
<evidence type="ECO:0000256" key="2">
    <source>
        <dbReference type="ARBA" id="ARBA00011050"/>
    </source>
</evidence>
<dbReference type="GO" id="GO:0006362">
    <property type="term" value="P:transcription elongation by RNA polymerase I"/>
    <property type="evidence" value="ECO:0007669"/>
    <property type="project" value="TreeGrafter"/>
</dbReference>
<evidence type="ECO:0000259" key="9">
    <source>
        <dbReference type="PROSITE" id="PS50016"/>
    </source>
</evidence>
<dbReference type="GO" id="GO:0006368">
    <property type="term" value="P:transcription elongation by RNA polymerase II"/>
    <property type="evidence" value="ECO:0007669"/>
    <property type="project" value="TreeGrafter"/>
</dbReference>
<feature type="compositionally biased region" description="Polar residues" evidence="8">
    <location>
        <begin position="446"/>
        <end position="463"/>
    </location>
</feature>
<evidence type="ECO:0000256" key="3">
    <source>
        <dbReference type="ARBA" id="ARBA00021616"/>
    </source>
</evidence>
<gene>
    <name evidence="11" type="ORF">EI97DRAFT_499574</name>
</gene>
<dbReference type="PANTHER" id="PTHR11477">
    <property type="entry name" value="TRANSCRIPTION FACTOR S-II ZINC FINGER DOMAIN-CONTAINING PROTEIN"/>
    <property type="match status" value="1"/>
</dbReference>
<organism evidence="11 12">
    <name type="scientific">Westerdykella ornata</name>
    <dbReference type="NCBI Taxonomy" id="318751"/>
    <lineage>
        <taxon>Eukaryota</taxon>
        <taxon>Fungi</taxon>
        <taxon>Dikarya</taxon>
        <taxon>Ascomycota</taxon>
        <taxon>Pezizomycotina</taxon>
        <taxon>Dothideomycetes</taxon>
        <taxon>Pleosporomycetidae</taxon>
        <taxon>Pleosporales</taxon>
        <taxon>Sporormiaceae</taxon>
        <taxon>Westerdykella</taxon>
    </lineage>
</organism>
<dbReference type="GO" id="GO:0031564">
    <property type="term" value="P:transcription antitermination"/>
    <property type="evidence" value="ECO:0007669"/>
    <property type="project" value="TreeGrafter"/>
</dbReference>
<dbReference type="InterPro" id="IPR036575">
    <property type="entry name" value="TFIIS_cen_dom_sf"/>
</dbReference>
<feature type="compositionally biased region" description="Low complexity" evidence="8">
    <location>
        <begin position="778"/>
        <end position="809"/>
    </location>
</feature>
<dbReference type="InterPro" id="IPR019787">
    <property type="entry name" value="Znf_PHD-finger"/>
</dbReference>
<dbReference type="Pfam" id="PF23257">
    <property type="entry name" value="DUF7071"/>
    <property type="match status" value="1"/>
</dbReference>
<evidence type="ECO:0000313" key="12">
    <source>
        <dbReference type="Proteomes" id="UP000800097"/>
    </source>
</evidence>
<dbReference type="InterPro" id="IPR003618">
    <property type="entry name" value="TFIIS_cen_dom"/>
</dbReference>
<dbReference type="OrthoDB" id="79252at2759"/>
<feature type="compositionally biased region" description="Basic and acidic residues" evidence="8">
    <location>
        <begin position="396"/>
        <end position="426"/>
    </location>
</feature>
<dbReference type="PROSITE" id="PS51321">
    <property type="entry name" value="TFIIS_CENTRAL"/>
    <property type="match status" value="1"/>
</dbReference>
<dbReference type="InterPro" id="IPR011011">
    <property type="entry name" value="Znf_FYVE_PHD"/>
</dbReference>
<accession>A0A6A6JTK5</accession>
<reference evidence="11" key="1">
    <citation type="journal article" date="2020" name="Stud. Mycol.">
        <title>101 Dothideomycetes genomes: a test case for predicting lifestyles and emergence of pathogens.</title>
        <authorList>
            <person name="Haridas S."/>
            <person name="Albert R."/>
            <person name="Binder M."/>
            <person name="Bloem J."/>
            <person name="Labutti K."/>
            <person name="Salamov A."/>
            <person name="Andreopoulos B."/>
            <person name="Baker S."/>
            <person name="Barry K."/>
            <person name="Bills G."/>
            <person name="Bluhm B."/>
            <person name="Cannon C."/>
            <person name="Castanera R."/>
            <person name="Culley D."/>
            <person name="Daum C."/>
            <person name="Ezra D."/>
            <person name="Gonzalez J."/>
            <person name="Henrissat B."/>
            <person name="Kuo A."/>
            <person name="Liang C."/>
            <person name="Lipzen A."/>
            <person name="Lutzoni F."/>
            <person name="Magnuson J."/>
            <person name="Mondo S."/>
            <person name="Nolan M."/>
            <person name="Ohm R."/>
            <person name="Pangilinan J."/>
            <person name="Park H.-J."/>
            <person name="Ramirez L."/>
            <person name="Alfaro M."/>
            <person name="Sun H."/>
            <person name="Tritt A."/>
            <person name="Yoshinaga Y."/>
            <person name="Zwiers L.-H."/>
            <person name="Turgeon B."/>
            <person name="Goodwin S."/>
            <person name="Spatafora J."/>
            <person name="Crous P."/>
            <person name="Grigoriev I."/>
        </authorList>
    </citation>
    <scope>NUCLEOTIDE SEQUENCE</scope>
    <source>
        <strain evidence="11">CBS 379.55</strain>
    </source>
</reference>
<dbReference type="InterPro" id="IPR013083">
    <property type="entry name" value="Znf_RING/FYVE/PHD"/>
</dbReference>
<dbReference type="GO" id="GO:0008270">
    <property type="term" value="F:zinc ion binding"/>
    <property type="evidence" value="ECO:0007669"/>
    <property type="project" value="UniProtKB-KW"/>
</dbReference>
<keyword evidence="5 7" id="KW-0863">Zinc-finger</keyword>
<evidence type="ECO:0000259" key="10">
    <source>
        <dbReference type="PROSITE" id="PS51321"/>
    </source>
</evidence>
<evidence type="ECO:0000256" key="6">
    <source>
        <dbReference type="ARBA" id="ARBA00022833"/>
    </source>
</evidence>
<dbReference type="GO" id="GO:0000977">
    <property type="term" value="F:RNA polymerase II transcription regulatory region sequence-specific DNA binding"/>
    <property type="evidence" value="ECO:0007669"/>
    <property type="project" value="TreeGrafter"/>
</dbReference>
<proteinExistence type="inferred from homology"/>
<dbReference type="Gene3D" id="1.10.472.30">
    <property type="entry name" value="Transcription elongation factor S-II, central domain"/>
    <property type="match status" value="1"/>
</dbReference>
<protein>
    <recommendedName>
        <fullName evidence="3">Transcription factor BYE1</fullName>
    </recommendedName>
</protein>
<dbReference type="PANTHER" id="PTHR11477:SF11">
    <property type="entry name" value="TRANSCRIPTION FACTOR BYE1"/>
    <property type="match status" value="1"/>
</dbReference>
<evidence type="ECO:0000313" key="11">
    <source>
        <dbReference type="EMBL" id="KAF2279086.1"/>
    </source>
</evidence>
<dbReference type="Pfam" id="PF00628">
    <property type="entry name" value="PHD"/>
    <property type="match status" value="1"/>
</dbReference>
<evidence type="ECO:0000256" key="4">
    <source>
        <dbReference type="ARBA" id="ARBA00022723"/>
    </source>
</evidence>
<feature type="region of interest" description="Disordered" evidence="8">
    <location>
        <begin position="1"/>
        <end position="58"/>
    </location>
</feature>
<name>A0A6A6JTK5_WESOR</name>
<comment type="function">
    <text evidence="1">Negative regulator of transcription elongation.</text>
</comment>
<dbReference type="InterPro" id="IPR012921">
    <property type="entry name" value="SPOC_C"/>
</dbReference>
<dbReference type="GeneID" id="54555793"/>
<feature type="compositionally biased region" description="Basic residues" evidence="8">
    <location>
        <begin position="8"/>
        <end position="17"/>
    </location>
</feature>
<dbReference type="RefSeq" id="XP_033656625.1">
    <property type="nucleotide sequence ID" value="XM_033802618.1"/>
</dbReference>
<feature type="compositionally biased region" description="Acidic residues" evidence="8">
    <location>
        <begin position="386"/>
        <end position="395"/>
    </location>
</feature>
<dbReference type="SMART" id="SM00510">
    <property type="entry name" value="TFS2M"/>
    <property type="match status" value="1"/>
</dbReference>
<dbReference type="GO" id="GO:0031440">
    <property type="term" value="P:regulation of mRNA 3'-end processing"/>
    <property type="evidence" value="ECO:0007669"/>
    <property type="project" value="TreeGrafter"/>
</dbReference>
<evidence type="ECO:0000256" key="7">
    <source>
        <dbReference type="PROSITE-ProRule" id="PRU00146"/>
    </source>
</evidence>
<dbReference type="Proteomes" id="UP000800097">
    <property type="component" value="Unassembled WGS sequence"/>
</dbReference>
<dbReference type="PROSITE" id="PS50016">
    <property type="entry name" value="ZF_PHD_2"/>
    <property type="match status" value="1"/>
</dbReference>
<dbReference type="EMBL" id="ML986487">
    <property type="protein sequence ID" value="KAF2279086.1"/>
    <property type="molecule type" value="Genomic_DNA"/>
</dbReference>
<dbReference type="InterPro" id="IPR055499">
    <property type="entry name" value="DUF7071"/>
</dbReference>
<comment type="similarity">
    <text evidence="2">Belongs to the BYE1 family.</text>
</comment>
<feature type="region of interest" description="Disordered" evidence="8">
    <location>
        <begin position="362"/>
        <end position="500"/>
    </location>
</feature>
<dbReference type="GO" id="GO:0005634">
    <property type="term" value="C:nucleus"/>
    <property type="evidence" value="ECO:0007669"/>
    <property type="project" value="TreeGrafter"/>
</dbReference>
<feature type="domain" description="PHD-type" evidence="9">
    <location>
        <begin position="64"/>
        <end position="116"/>
    </location>
</feature>
<dbReference type="Pfam" id="PF07744">
    <property type="entry name" value="SPOC"/>
    <property type="match status" value="1"/>
</dbReference>
<dbReference type="SUPFAM" id="SSF57903">
    <property type="entry name" value="FYVE/PHD zinc finger"/>
    <property type="match status" value="1"/>
</dbReference>
<dbReference type="CDD" id="cd21538">
    <property type="entry name" value="SPOC_TFIIS"/>
    <property type="match status" value="1"/>
</dbReference>
<dbReference type="Pfam" id="PF07500">
    <property type="entry name" value="TFIIS_M"/>
    <property type="match status" value="1"/>
</dbReference>
<dbReference type="InterPro" id="IPR001965">
    <property type="entry name" value="Znf_PHD"/>
</dbReference>
<evidence type="ECO:0000256" key="5">
    <source>
        <dbReference type="ARBA" id="ARBA00022771"/>
    </source>
</evidence>
<keyword evidence="12" id="KW-1185">Reference proteome</keyword>
<dbReference type="InterPro" id="IPR019786">
    <property type="entry name" value="Zinc_finger_PHD-type_CS"/>
</dbReference>
<feature type="region of interest" description="Disordered" evidence="8">
    <location>
        <begin position="689"/>
        <end position="809"/>
    </location>
</feature>
<feature type="region of interest" description="Disordered" evidence="8">
    <location>
        <begin position="131"/>
        <end position="241"/>
    </location>
</feature>
<dbReference type="PROSITE" id="PS01359">
    <property type="entry name" value="ZF_PHD_1"/>
    <property type="match status" value="1"/>
</dbReference>
<feature type="compositionally biased region" description="Basic residues" evidence="8">
    <location>
        <begin position="133"/>
        <end position="145"/>
    </location>
</feature>
<dbReference type="SMART" id="SM00249">
    <property type="entry name" value="PHD"/>
    <property type="match status" value="1"/>
</dbReference>
<dbReference type="AlphaFoldDB" id="A0A6A6JTK5"/>
<dbReference type="GO" id="GO:0001139">
    <property type="term" value="F:RNA polymerase II complex recruiting activity"/>
    <property type="evidence" value="ECO:0007669"/>
    <property type="project" value="TreeGrafter"/>
</dbReference>
<feature type="domain" description="TFIIS central" evidence="10">
    <location>
        <begin position="250"/>
        <end position="375"/>
    </location>
</feature>
<feature type="compositionally biased region" description="Polar residues" evidence="8">
    <location>
        <begin position="691"/>
        <end position="708"/>
    </location>
</feature>
<dbReference type="SUPFAM" id="SSF46942">
    <property type="entry name" value="Elongation factor TFIIS domain 2"/>
    <property type="match status" value="1"/>
</dbReference>
<keyword evidence="4" id="KW-0479">Metal-binding</keyword>
<keyword evidence="6" id="KW-0862">Zinc</keyword>
<feature type="compositionally biased region" description="Basic and acidic residues" evidence="8">
    <location>
        <begin position="18"/>
        <end position="40"/>
    </location>
</feature>
<evidence type="ECO:0000256" key="8">
    <source>
        <dbReference type="SAM" id="MobiDB-lite"/>
    </source>
</evidence>
<evidence type="ECO:0000256" key="1">
    <source>
        <dbReference type="ARBA" id="ARBA00002311"/>
    </source>
</evidence>
<sequence>MADEVRRSGRANKGHHTKNADALDEAIHKPKPKPKAEKKAPTPAETSRAQSAASGEMDEEDDALYRCVCGDQREIRGREMIMCDKCEAWQHNKCLGLPDSSYWVDKAYLCERCKPEDHAELLAAMARGEKPWNRKKGSKAPRPKFRPSDAGSEALQATTGTPTPHPTKEQHLGSEPTPATAEEAPKLTKKVSPKSQPQSPLGGKRSHEAVAEAEGTSAKRRKSSTHHQQGPPSAAAASSADALSEKQRLITQSLINLLTPIITQVTDSGSYRIPDGDTASSVASRFALEIDRAVAAHWGLPTGNDSPYAQRFRQITSNLKRNPALVDRLLKMSLSANDLATMPVEEMASEDKQREYAAIKEASERQMVLTDEAGPRLRKTHKGEELVGEENMDAEPEFRPPEPRPRPSVDEEKSEMQPSSREEGGHVVELPESVARGTPLSVEIKSPTSQDDSVRRPSTTFDINSVFDKVKSPQHDQQTFLHRRQSSIKPQQTPQGGPVVDADIDRLLKDEDEDADMGSSSDPTIIWRGVVELQHFRFEAVARCVAGGNFGNVIPWNQLLPPKLPIKGRFEATVGDNYISSFATLSREQPETCPDVSVLALSPVAPADDPGFEGVVNYFLSKNRWGVIPPEHFTHGMLQDMYIIPLEAGGSPMPGFLDLLEECYIEAIRDNPMLLLALIAKRLLRHENEPEASQASEHPTTVTSSGNQPSHSATAPHPPPVVNQQTPQYSPVQPGLSQGAPFGAPHAPPASTGRNPALMQPALGYSQQHAGSNGHYVPPQQGFPPQQHHQPYQQQPSQEAPPVQPPQYAQQHFNPKALEIFGEYITSPVIAQFLSHEPNMAEEAMRNLRHILEIDPAARNDMTVVVRHLHTQGQQGGAPQGNGV</sequence>